<sequence length="182" mass="20192">MRYESRGRASVFVPSSLWDVHPKECGMQAAEETTQLIFCDQHPVGTLLCVYELVSEPDVSGVRTSPSPSSRRPAPQQQRVKARSQLVLLPPVESECREGACCAADWRDRDDRDQDQLERHRGRVFISPAPEPPALDVLHAFLPPAPRDQLKASSCISHGHVAPGVPVKVFAHETSRFACVFL</sequence>
<feature type="region of interest" description="Disordered" evidence="1">
    <location>
        <begin position="60"/>
        <end position="81"/>
    </location>
</feature>
<evidence type="ECO:0000256" key="1">
    <source>
        <dbReference type="SAM" id="MobiDB-lite"/>
    </source>
</evidence>
<organism evidence="2 3">
    <name type="scientific">Exidia glandulosa HHB12029</name>
    <dbReference type="NCBI Taxonomy" id="1314781"/>
    <lineage>
        <taxon>Eukaryota</taxon>
        <taxon>Fungi</taxon>
        <taxon>Dikarya</taxon>
        <taxon>Basidiomycota</taxon>
        <taxon>Agaricomycotina</taxon>
        <taxon>Agaricomycetes</taxon>
        <taxon>Auriculariales</taxon>
        <taxon>Exidiaceae</taxon>
        <taxon>Exidia</taxon>
    </lineage>
</organism>
<protein>
    <submittedName>
        <fullName evidence="2">Uncharacterized protein</fullName>
    </submittedName>
</protein>
<accession>A0A165I8L1</accession>
<evidence type="ECO:0000313" key="3">
    <source>
        <dbReference type="Proteomes" id="UP000077266"/>
    </source>
</evidence>
<feature type="compositionally biased region" description="Low complexity" evidence="1">
    <location>
        <begin position="63"/>
        <end position="79"/>
    </location>
</feature>
<reference evidence="2 3" key="1">
    <citation type="journal article" date="2016" name="Mol. Biol. Evol.">
        <title>Comparative Genomics of Early-Diverging Mushroom-Forming Fungi Provides Insights into the Origins of Lignocellulose Decay Capabilities.</title>
        <authorList>
            <person name="Nagy L.G."/>
            <person name="Riley R."/>
            <person name="Tritt A."/>
            <person name="Adam C."/>
            <person name="Daum C."/>
            <person name="Floudas D."/>
            <person name="Sun H."/>
            <person name="Yadav J.S."/>
            <person name="Pangilinan J."/>
            <person name="Larsson K.H."/>
            <person name="Matsuura K."/>
            <person name="Barry K."/>
            <person name="Labutti K."/>
            <person name="Kuo R."/>
            <person name="Ohm R.A."/>
            <person name="Bhattacharya S.S."/>
            <person name="Shirouzu T."/>
            <person name="Yoshinaga Y."/>
            <person name="Martin F.M."/>
            <person name="Grigoriev I.V."/>
            <person name="Hibbett D.S."/>
        </authorList>
    </citation>
    <scope>NUCLEOTIDE SEQUENCE [LARGE SCALE GENOMIC DNA]</scope>
    <source>
        <strain evidence="2 3">HHB12029</strain>
    </source>
</reference>
<dbReference type="InParanoid" id="A0A165I8L1"/>
<evidence type="ECO:0000313" key="2">
    <source>
        <dbReference type="EMBL" id="KZV93053.1"/>
    </source>
</evidence>
<keyword evidence="3" id="KW-1185">Reference proteome</keyword>
<gene>
    <name evidence="2" type="ORF">EXIGLDRAFT_835961</name>
</gene>
<dbReference type="EMBL" id="KV425996">
    <property type="protein sequence ID" value="KZV93053.1"/>
    <property type="molecule type" value="Genomic_DNA"/>
</dbReference>
<name>A0A165I8L1_EXIGL</name>
<dbReference type="AlphaFoldDB" id="A0A165I8L1"/>
<dbReference type="Proteomes" id="UP000077266">
    <property type="component" value="Unassembled WGS sequence"/>
</dbReference>
<proteinExistence type="predicted"/>